<dbReference type="InterPro" id="IPR036249">
    <property type="entry name" value="Thioredoxin-like_sf"/>
</dbReference>
<dbReference type="SUPFAM" id="SSF52833">
    <property type="entry name" value="Thioredoxin-like"/>
    <property type="match status" value="1"/>
</dbReference>
<sequence>MMKLYHSPGTYSLAAQIVLHEADLPYILLEVDLCNQSLPDGTDFHEINPKGYVPLLELQGGE</sequence>
<proteinExistence type="predicted"/>
<reference evidence="2" key="2">
    <citation type="submission" date="2024-07" db="EMBL/GenBank/DDBJ databases">
        <title>A complete genome sequence for Pseudomonas syringae USA007.</title>
        <authorList>
            <person name="Baltrus D.A."/>
        </authorList>
    </citation>
    <scope>NUCLEOTIDE SEQUENCE</scope>
    <source>
        <strain evidence="2">USA007</strain>
    </source>
</reference>
<dbReference type="Pfam" id="PF13409">
    <property type="entry name" value="GST_N_2"/>
    <property type="match status" value="1"/>
</dbReference>
<dbReference type="RefSeq" id="WP_152531921.1">
    <property type="nucleotide sequence ID" value="NZ_CP159278.1"/>
</dbReference>
<name>A0AAU8MGE4_PSESX</name>
<reference evidence="2" key="1">
    <citation type="journal article" date="2014" name="Genome Announc.">
        <title>Draft Genome Sequences of a Phylogenetically Diverse Suite of Pseudomonas syringae Strains from Multiple Source Populations.</title>
        <authorList>
            <person name="Baltrus D.A."/>
            <person name="Yourstone S."/>
            <person name="Lind A."/>
            <person name="Guilbaud C."/>
            <person name="Sands D.C."/>
            <person name="Jones C.D."/>
            <person name="Morris C.E."/>
            <person name="Dangl J.L."/>
        </authorList>
    </citation>
    <scope>NUCLEOTIDE SEQUENCE</scope>
    <source>
        <strain evidence="2">USA007</strain>
    </source>
</reference>
<gene>
    <name evidence="2" type="ORF">N027_12635</name>
</gene>
<feature type="domain" description="GST N-terminal" evidence="1">
    <location>
        <begin position="1"/>
        <end position="62"/>
    </location>
</feature>
<accession>A0AAU8MGE4</accession>
<dbReference type="AlphaFoldDB" id="A0AAU8MGE4"/>
<dbReference type="InterPro" id="IPR004045">
    <property type="entry name" value="Glutathione_S-Trfase_N"/>
</dbReference>
<dbReference type="Gene3D" id="3.40.30.10">
    <property type="entry name" value="Glutaredoxin"/>
    <property type="match status" value="1"/>
</dbReference>
<evidence type="ECO:0000259" key="1">
    <source>
        <dbReference type="PROSITE" id="PS50404"/>
    </source>
</evidence>
<evidence type="ECO:0000313" key="2">
    <source>
        <dbReference type="EMBL" id="XCN80295.1"/>
    </source>
</evidence>
<organism evidence="2">
    <name type="scientific">Pseudomonas syringae USA007</name>
    <dbReference type="NCBI Taxonomy" id="1357288"/>
    <lineage>
        <taxon>Bacteria</taxon>
        <taxon>Pseudomonadati</taxon>
        <taxon>Pseudomonadota</taxon>
        <taxon>Gammaproteobacteria</taxon>
        <taxon>Pseudomonadales</taxon>
        <taxon>Pseudomonadaceae</taxon>
        <taxon>Pseudomonas</taxon>
        <taxon>Pseudomonas syringae</taxon>
    </lineage>
</organism>
<dbReference type="EMBL" id="CP159278">
    <property type="protein sequence ID" value="XCN80295.1"/>
    <property type="molecule type" value="Genomic_DNA"/>
</dbReference>
<protein>
    <recommendedName>
        <fullName evidence="1">GST N-terminal domain-containing protein</fullName>
    </recommendedName>
</protein>
<dbReference type="PROSITE" id="PS50404">
    <property type="entry name" value="GST_NTER"/>
    <property type="match status" value="1"/>
</dbReference>
<dbReference type="CDD" id="cd03057">
    <property type="entry name" value="GST_N_Beta"/>
    <property type="match status" value="1"/>
</dbReference>